<dbReference type="GO" id="GO:0000981">
    <property type="term" value="F:DNA-binding transcription factor activity, RNA polymerase II-specific"/>
    <property type="evidence" value="ECO:0007669"/>
    <property type="project" value="InterPro"/>
</dbReference>
<name>A0A1E4TUH4_PACTA</name>
<dbReference type="OrthoDB" id="4096680at2759"/>
<sequence>MTSSIDGISNELYQTNINVATTPQHQLTLQNYNLILNSANYNATKLSPPPLIYGRDKRVLIEFVKFFSLKHGYKVVTNKNDSKRVILLCSRHGVNKSNSNNGTNLASSKTRELGQQFNDAQKHKCQCPFKAELQYKQRKKLWILKPIVMNHNHDEIITLPVTVDNSTSSTPDMTLGGKKINRKYTVSNFCQELNHLDCCFKLKKNEFESDFKKYLGLDEKEEIILNEEGLRVIETELIDNNDNTGRGAHGSNSSSSGGGVNSGGNGGGSSANPDLLSTIGIDSTKLAKRENSLQKRGRKRKLDDGPSILKPQEIIITIECQDPSKFFVYFPKFNIDDLSTNNEMFNFKYLLITNKNLEIYDFHINVTLTRSKNKKLDILKEYLKFSNDSTVNDENITNISKKIMNFLKEYTEFSENEAKVLSQAEKSIVSNHSNSDNNNNENKNNDDPTDQQYDIAEVAAEANAVQAREEEERQRERQKGVNNGNNNPGTTNELLVDPELTKSL</sequence>
<evidence type="ECO:0000313" key="3">
    <source>
        <dbReference type="Proteomes" id="UP000094236"/>
    </source>
</evidence>
<dbReference type="GO" id="GO:0045944">
    <property type="term" value="P:positive regulation of transcription by RNA polymerase II"/>
    <property type="evidence" value="ECO:0007669"/>
    <property type="project" value="InterPro"/>
</dbReference>
<keyword evidence="3" id="KW-1185">Reference proteome</keyword>
<feature type="compositionally biased region" description="Gly residues" evidence="1">
    <location>
        <begin position="256"/>
        <end position="269"/>
    </location>
</feature>
<accession>A0A1E4TUH4</accession>
<gene>
    <name evidence="2" type="ORF">PACTADRAFT_3079</name>
</gene>
<feature type="compositionally biased region" description="Basic and acidic residues" evidence="1">
    <location>
        <begin position="467"/>
        <end position="479"/>
    </location>
</feature>
<feature type="compositionally biased region" description="Low complexity" evidence="1">
    <location>
        <begin position="482"/>
        <end position="492"/>
    </location>
</feature>
<dbReference type="Proteomes" id="UP000094236">
    <property type="component" value="Unassembled WGS sequence"/>
</dbReference>
<feature type="compositionally biased region" description="Low complexity" evidence="1">
    <location>
        <begin position="430"/>
        <end position="442"/>
    </location>
</feature>
<dbReference type="AlphaFoldDB" id="A0A1E4TUH4"/>
<dbReference type="InterPro" id="IPR014842">
    <property type="entry name" value="AFT"/>
</dbReference>
<dbReference type="Pfam" id="PF08731">
    <property type="entry name" value="AFT"/>
    <property type="match status" value="1"/>
</dbReference>
<feature type="region of interest" description="Disordered" evidence="1">
    <location>
        <begin position="430"/>
        <end position="450"/>
    </location>
</feature>
<dbReference type="EMBL" id="KV454014">
    <property type="protein sequence ID" value="ODV95377.1"/>
    <property type="molecule type" value="Genomic_DNA"/>
</dbReference>
<feature type="region of interest" description="Disordered" evidence="1">
    <location>
        <begin position="462"/>
        <end position="504"/>
    </location>
</feature>
<proteinExistence type="predicted"/>
<reference evidence="3" key="1">
    <citation type="submission" date="2016-05" db="EMBL/GenBank/DDBJ databases">
        <title>Comparative genomics of biotechnologically important yeasts.</title>
        <authorList>
            <consortium name="DOE Joint Genome Institute"/>
            <person name="Riley R."/>
            <person name="Haridas S."/>
            <person name="Wolfe K.H."/>
            <person name="Lopes M.R."/>
            <person name="Hittinger C.T."/>
            <person name="Goker M."/>
            <person name="Salamov A."/>
            <person name="Wisecaver J."/>
            <person name="Long T.M."/>
            <person name="Aerts A.L."/>
            <person name="Barry K."/>
            <person name="Choi C."/>
            <person name="Clum A."/>
            <person name="Coughlan A.Y."/>
            <person name="Deshpande S."/>
            <person name="Douglass A.P."/>
            <person name="Hanson S.J."/>
            <person name="Klenk H.-P."/>
            <person name="Labutti K."/>
            <person name="Lapidus A."/>
            <person name="Lindquist E."/>
            <person name="Lipzen A."/>
            <person name="Meier-Kolthoff J.P."/>
            <person name="Ohm R.A."/>
            <person name="Otillar R.P."/>
            <person name="Pangilinan J."/>
            <person name="Peng Y."/>
            <person name="Rokas A."/>
            <person name="Rosa C.A."/>
            <person name="Scheuner C."/>
            <person name="Sibirny A.A."/>
            <person name="Slot J.C."/>
            <person name="Stielow J.B."/>
            <person name="Sun H."/>
            <person name="Kurtzman C.P."/>
            <person name="Blackwell M."/>
            <person name="Grigoriev I.V."/>
            <person name="Jeffries T.W."/>
        </authorList>
    </citation>
    <scope>NUCLEOTIDE SEQUENCE [LARGE SCALE GENOMIC DNA]</scope>
    <source>
        <strain evidence="3">NRRL Y-2460</strain>
    </source>
</reference>
<dbReference type="STRING" id="669874.A0A1E4TUH4"/>
<dbReference type="GO" id="GO:0010106">
    <property type="term" value="P:cellular response to iron ion starvation"/>
    <property type="evidence" value="ECO:0007669"/>
    <property type="project" value="InterPro"/>
</dbReference>
<protein>
    <submittedName>
        <fullName evidence="2">Uncharacterized protein</fullName>
    </submittedName>
</protein>
<feature type="region of interest" description="Disordered" evidence="1">
    <location>
        <begin position="241"/>
        <end position="271"/>
    </location>
</feature>
<organism evidence="2 3">
    <name type="scientific">Pachysolen tannophilus NRRL Y-2460</name>
    <dbReference type="NCBI Taxonomy" id="669874"/>
    <lineage>
        <taxon>Eukaryota</taxon>
        <taxon>Fungi</taxon>
        <taxon>Dikarya</taxon>
        <taxon>Ascomycota</taxon>
        <taxon>Saccharomycotina</taxon>
        <taxon>Pichiomycetes</taxon>
        <taxon>Pachysolenaceae</taxon>
        <taxon>Pachysolen</taxon>
    </lineage>
</organism>
<evidence type="ECO:0000256" key="1">
    <source>
        <dbReference type="SAM" id="MobiDB-lite"/>
    </source>
</evidence>
<evidence type="ECO:0000313" key="2">
    <source>
        <dbReference type="EMBL" id="ODV95377.1"/>
    </source>
</evidence>